<accession>A0A1H3TLI0</accession>
<dbReference type="AlphaFoldDB" id="A0A1H3TLI0"/>
<evidence type="ECO:0000313" key="2">
    <source>
        <dbReference type="Proteomes" id="UP000199529"/>
    </source>
</evidence>
<keyword evidence="2" id="KW-1185">Reference proteome</keyword>
<dbReference type="RefSeq" id="WP_093278222.1">
    <property type="nucleotide sequence ID" value="NZ_FNOK01000087.1"/>
</dbReference>
<protein>
    <submittedName>
        <fullName evidence="1">Uncharacterized protein</fullName>
    </submittedName>
</protein>
<sequence length="380" mass="39602">MPAVLEGLSPWFVNKRLDPRDMRAGLAAAFAGGYDTAPGNLTREGGVLPGGGGSNGQLGVVALDQPGMGVKVIAGQCVIPVAGELGYIGTLPTSGTLDIASADQTNPRIDLVIARVVDSAEDTGTRTFTVEVVRGVAAATPSEPSVSGLNCVVVSAVRVKASATSITLADITDRRLFTRAPGGIRLSYNDNDRPGGGAGDFRYDLTTRELGVWTGTEWSVAASAAGWKSWNAVLKSESDGSTVNLGTGGSVNAKYQVIGKMLTVRMLFRWGSGSYYAAPGNIYTELPPGFTNGAVHQKISCSLWVPGGPANNRGDYIGQCLVWENSRRLSPMFPASPSDCRQNYYRITAAMGSPGSGVPTIPSGYPEGGNVAIWGVIELP</sequence>
<dbReference type="EMBL" id="FNOK01000087">
    <property type="protein sequence ID" value="SDZ51133.1"/>
    <property type="molecule type" value="Genomic_DNA"/>
</dbReference>
<name>A0A1H3TLI0_9PSEU</name>
<organism evidence="1 2">
    <name type="scientific">Saccharopolyspora shandongensis</name>
    <dbReference type="NCBI Taxonomy" id="418495"/>
    <lineage>
        <taxon>Bacteria</taxon>
        <taxon>Bacillati</taxon>
        <taxon>Actinomycetota</taxon>
        <taxon>Actinomycetes</taxon>
        <taxon>Pseudonocardiales</taxon>
        <taxon>Pseudonocardiaceae</taxon>
        <taxon>Saccharopolyspora</taxon>
    </lineage>
</organism>
<gene>
    <name evidence="1" type="ORF">SAMN05216215_10877</name>
</gene>
<proteinExistence type="predicted"/>
<dbReference type="OrthoDB" id="5193571at2"/>
<dbReference type="STRING" id="418495.SAMN05216215_10877"/>
<dbReference type="Proteomes" id="UP000199529">
    <property type="component" value="Unassembled WGS sequence"/>
</dbReference>
<evidence type="ECO:0000313" key="1">
    <source>
        <dbReference type="EMBL" id="SDZ51133.1"/>
    </source>
</evidence>
<reference evidence="2" key="1">
    <citation type="submission" date="2016-10" db="EMBL/GenBank/DDBJ databases">
        <authorList>
            <person name="Varghese N."/>
            <person name="Submissions S."/>
        </authorList>
    </citation>
    <scope>NUCLEOTIDE SEQUENCE [LARGE SCALE GENOMIC DNA]</scope>
    <source>
        <strain evidence="2">CGMCC 4.3530</strain>
    </source>
</reference>